<dbReference type="SUPFAM" id="SSF140869">
    <property type="entry name" value="GUN4-like"/>
    <property type="match status" value="1"/>
</dbReference>
<dbReference type="RefSeq" id="WP_036907181.1">
    <property type="nucleotide sequence ID" value="NZ_CP138967.1"/>
</dbReference>
<organism evidence="2 3">
    <name type="scientific">Prochlorococcus marinus str. PAC1</name>
    <dbReference type="NCBI Taxonomy" id="59924"/>
    <lineage>
        <taxon>Bacteria</taxon>
        <taxon>Bacillati</taxon>
        <taxon>Cyanobacteriota</taxon>
        <taxon>Cyanophyceae</taxon>
        <taxon>Synechococcales</taxon>
        <taxon>Prochlorococcaceae</taxon>
        <taxon>Prochlorococcus</taxon>
    </lineage>
</organism>
<evidence type="ECO:0000313" key="3">
    <source>
        <dbReference type="Proteomes" id="UP000030392"/>
    </source>
</evidence>
<dbReference type="Proteomes" id="UP000030392">
    <property type="component" value="Unassembled WGS sequence"/>
</dbReference>
<dbReference type="InterPro" id="IPR037215">
    <property type="entry name" value="GUN4-like_sf"/>
</dbReference>
<dbReference type="Gene3D" id="1.10.10.1770">
    <property type="entry name" value="Gun4-like"/>
    <property type="match status" value="1"/>
</dbReference>
<dbReference type="AlphaFoldDB" id="A0A0A2C4M9"/>
<evidence type="ECO:0000313" key="2">
    <source>
        <dbReference type="EMBL" id="KGG19554.1"/>
    </source>
</evidence>
<name>A0A0A2C4M9_PROMR</name>
<evidence type="ECO:0000259" key="1">
    <source>
        <dbReference type="Pfam" id="PF05419"/>
    </source>
</evidence>
<proteinExistence type="predicted"/>
<dbReference type="Pfam" id="PF05419">
    <property type="entry name" value="GUN4"/>
    <property type="match status" value="1"/>
</dbReference>
<protein>
    <recommendedName>
        <fullName evidence="1">GUN4-like domain-containing protein</fullName>
    </recommendedName>
</protein>
<accession>A0A0A2C4M9</accession>
<dbReference type="CDD" id="cd16383">
    <property type="entry name" value="GUN4"/>
    <property type="match status" value="1"/>
</dbReference>
<comment type="caution">
    <text evidence="2">The sequence shown here is derived from an EMBL/GenBank/DDBJ whole genome shotgun (WGS) entry which is preliminary data.</text>
</comment>
<gene>
    <name evidence="2" type="ORF">EV03_1939</name>
</gene>
<dbReference type="EMBL" id="JNAX01000015">
    <property type="protein sequence ID" value="KGG19554.1"/>
    <property type="molecule type" value="Genomic_DNA"/>
</dbReference>
<feature type="domain" description="GUN4-like" evidence="1">
    <location>
        <begin position="93"/>
        <end position="231"/>
    </location>
</feature>
<reference evidence="3" key="1">
    <citation type="journal article" date="2014" name="Sci. Data">
        <title>Genomes of diverse isolates of the marine cyanobacterium Prochlorococcus.</title>
        <authorList>
            <person name="Biller S."/>
            <person name="Berube P."/>
            <person name="Thompson J."/>
            <person name="Kelly L."/>
            <person name="Roggensack S."/>
            <person name="Awad L."/>
            <person name="Roache-Johnson K."/>
            <person name="Ding H."/>
            <person name="Giovannoni S.J."/>
            <person name="Moore L.R."/>
            <person name="Chisholm S.W."/>
        </authorList>
    </citation>
    <scope>NUCLEOTIDE SEQUENCE [LARGE SCALE GENOMIC DNA]</scope>
    <source>
        <strain evidence="3">PAC1</strain>
    </source>
</reference>
<sequence>MTEEKSHPSKESIEEFLRAFKMASERKRLGLLNRLEERVEELLGLGSNLMSGFDPGICDWTPGFILQLIHKTDKDFIRNTLNCDNLSWFDSPSDVGFDYSPLQRFLLNESYEDADRFTSSKLRELAGEKAVKRGYVYFSEVESIPSIDLSTLDKLWVVYSRGKFGFTVQAKILDSLGGRYDKLWSRIGWKKDGIWTRYPKAFNWSIEAPNGHMPLVNQLRGVRLMDALLNHQGFRAKS</sequence>
<dbReference type="PANTHER" id="PTHR34800:SF1">
    <property type="entry name" value="TETRAPYRROLE-BINDING PROTEIN, CHLOROPLASTIC"/>
    <property type="match status" value="1"/>
</dbReference>
<dbReference type="InterPro" id="IPR008629">
    <property type="entry name" value="GUN4-like"/>
</dbReference>
<dbReference type="Gene3D" id="1.25.40.620">
    <property type="match status" value="1"/>
</dbReference>
<dbReference type="GO" id="GO:0046906">
    <property type="term" value="F:tetrapyrrole binding"/>
    <property type="evidence" value="ECO:0007669"/>
    <property type="project" value="TreeGrafter"/>
</dbReference>
<dbReference type="PANTHER" id="PTHR34800">
    <property type="entry name" value="TETRAPYRROLE-BINDING PROTEIN, CHLOROPLASTIC"/>
    <property type="match status" value="1"/>
</dbReference>